<dbReference type="Pfam" id="PF09603">
    <property type="entry name" value="Fib_succ_major"/>
    <property type="match status" value="1"/>
</dbReference>
<keyword evidence="1" id="KW-0488">Methylation</keyword>
<dbReference type="InterPro" id="IPR011871">
    <property type="entry name" value="Fib_succ_major"/>
</dbReference>
<dbReference type="Proteomes" id="UP000228900">
    <property type="component" value="Unassembled WGS sequence"/>
</dbReference>
<organism evidence="4 5">
    <name type="scientific">Candidatus Falkowbacteria bacterium CG10_big_fil_rev_8_21_14_0_10_39_9</name>
    <dbReference type="NCBI Taxonomy" id="1974566"/>
    <lineage>
        <taxon>Bacteria</taxon>
        <taxon>Candidatus Falkowiibacteriota</taxon>
    </lineage>
</organism>
<name>A0A2M6WP44_9BACT</name>
<proteinExistence type="predicted"/>
<accession>A0A2M6WP44</accession>
<evidence type="ECO:0000256" key="2">
    <source>
        <dbReference type="SAM" id="Phobius"/>
    </source>
</evidence>
<evidence type="ECO:0000313" key="4">
    <source>
        <dbReference type="EMBL" id="PIT94581.1"/>
    </source>
</evidence>
<keyword evidence="2" id="KW-0812">Transmembrane</keyword>
<reference evidence="5" key="1">
    <citation type="submission" date="2017-09" db="EMBL/GenBank/DDBJ databases">
        <title>Depth-based differentiation of microbial function through sediment-hosted aquifers and enrichment of novel symbionts in the deep terrestrial subsurface.</title>
        <authorList>
            <person name="Probst A.J."/>
            <person name="Ladd B."/>
            <person name="Jarett J.K."/>
            <person name="Geller-Mcgrath D.E."/>
            <person name="Sieber C.M.K."/>
            <person name="Emerson J.B."/>
            <person name="Anantharaman K."/>
            <person name="Thomas B.C."/>
            <person name="Malmstrom R."/>
            <person name="Stieglmeier M."/>
            <person name="Klingl A."/>
            <person name="Woyke T."/>
            <person name="Ryan C.M."/>
            <person name="Banfield J.F."/>
        </authorList>
    </citation>
    <scope>NUCLEOTIDE SEQUENCE [LARGE SCALE GENOMIC DNA]</scope>
</reference>
<dbReference type="SUPFAM" id="SSF54523">
    <property type="entry name" value="Pili subunits"/>
    <property type="match status" value="1"/>
</dbReference>
<dbReference type="GO" id="GO:0015627">
    <property type="term" value="C:type II protein secretion system complex"/>
    <property type="evidence" value="ECO:0007669"/>
    <property type="project" value="InterPro"/>
</dbReference>
<dbReference type="NCBIfam" id="TIGR02145">
    <property type="entry name" value="Fib_succ_major"/>
    <property type="match status" value="1"/>
</dbReference>
<dbReference type="InterPro" id="IPR045584">
    <property type="entry name" value="Pilin-like"/>
</dbReference>
<dbReference type="PRINTS" id="PR00813">
    <property type="entry name" value="BCTERIALGSPG"/>
</dbReference>
<dbReference type="InterPro" id="IPR000983">
    <property type="entry name" value="Bac_GSPG_pilin"/>
</dbReference>
<dbReference type="AlphaFoldDB" id="A0A2M6WP44"/>
<evidence type="ECO:0000256" key="1">
    <source>
        <dbReference type="ARBA" id="ARBA00022481"/>
    </source>
</evidence>
<dbReference type="EMBL" id="PFAQ01000042">
    <property type="protein sequence ID" value="PIT94581.1"/>
    <property type="molecule type" value="Genomic_DNA"/>
</dbReference>
<feature type="transmembrane region" description="Helical" evidence="2">
    <location>
        <begin position="13"/>
        <end position="34"/>
    </location>
</feature>
<dbReference type="Gene3D" id="3.30.700.10">
    <property type="entry name" value="Glycoprotein, Type 4 Pilin"/>
    <property type="match status" value="1"/>
</dbReference>
<sequence length="345" mass="37929">MTKNKNGFTLMELLIVLAIIGVIMSVAVIAIGNIRESTRNVRRLSDIKQIQSALELYRTNERTYPNTISTGQALLGSTSSSTYMIQIPTNPTPRNDGICPNDNYLYQNNATGTSYKIDFCLSTPTGNLTAGEKCATPQGILNRNCFLCGDSVIDSRDAQLYPTILIGTQCWMAKNLNVGTQIKGNTDATNNNVIEKYCFNNDANKCATDGGLYQWSEAMQYITTESAQGLCPTGWHIPTDAEQNTLDQFLNDTTCNANRLGVWDCANAGTKLKAGGISHFEGLLTGIRWPSGAFNGEWGAMFWSSTNIYQSGLLPEVRLLDAGYPAVHRDRYEVTFGFSIRCLKN</sequence>
<keyword evidence="2" id="KW-1133">Transmembrane helix</keyword>
<evidence type="ECO:0000259" key="3">
    <source>
        <dbReference type="Pfam" id="PF09603"/>
    </source>
</evidence>
<dbReference type="Pfam" id="PF07963">
    <property type="entry name" value="N_methyl"/>
    <property type="match status" value="1"/>
</dbReference>
<evidence type="ECO:0000313" key="5">
    <source>
        <dbReference type="Proteomes" id="UP000228900"/>
    </source>
</evidence>
<gene>
    <name evidence="4" type="ORF">COT98_02900</name>
</gene>
<protein>
    <recommendedName>
        <fullName evidence="3">Fibrobacter succinogenes major paralogous domain-containing protein</fullName>
    </recommendedName>
</protein>
<dbReference type="PANTHER" id="PTHR30093">
    <property type="entry name" value="GENERAL SECRETION PATHWAY PROTEIN G"/>
    <property type="match status" value="1"/>
</dbReference>
<comment type="caution">
    <text evidence="4">The sequence shown here is derived from an EMBL/GenBank/DDBJ whole genome shotgun (WGS) entry which is preliminary data.</text>
</comment>
<keyword evidence="2" id="KW-0472">Membrane</keyword>
<dbReference type="GO" id="GO:0015628">
    <property type="term" value="P:protein secretion by the type II secretion system"/>
    <property type="evidence" value="ECO:0007669"/>
    <property type="project" value="InterPro"/>
</dbReference>
<dbReference type="NCBIfam" id="TIGR02532">
    <property type="entry name" value="IV_pilin_GFxxxE"/>
    <property type="match status" value="1"/>
</dbReference>
<feature type="domain" description="Fibrobacter succinogenes major paralogous" evidence="3">
    <location>
        <begin position="166"/>
        <end position="344"/>
    </location>
</feature>
<dbReference type="InterPro" id="IPR012902">
    <property type="entry name" value="N_methyl_site"/>
</dbReference>